<dbReference type="Pfam" id="PF00353">
    <property type="entry name" value="HemolysinCabind"/>
    <property type="match status" value="5"/>
</dbReference>
<protein>
    <submittedName>
        <fullName evidence="3">Calcium-binding protein</fullName>
    </submittedName>
</protein>
<dbReference type="EMBL" id="CP060697">
    <property type="protein sequence ID" value="QNM81853.1"/>
    <property type="molecule type" value="Genomic_DNA"/>
</dbReference>
<name>A0A7G9KZQ4_9SPHN</name>
<evidence type="ECO:0000256" key="2">
    <source>
        <dbReference type="ARBA" id="ARBA00022525"/>
    </source>
</evidence>
<proteinExistence type="predicted"/>
<comment type="subcellular location">
    <subcellularLocation>
        <location evidence="1">Secreted</location>
    </subcellularLocation>
</comment>
<evidence type="ECO:0000313" key="4">
    <source>
        <dbReference type="Proteomes" id="UP000515861"/>
    </source>
</evidence>
<dbReference type="PROSITE" id="PS00330">
    <property type="entry name" value="HEMOLYSIN_CALCIUM"/>
    <property type="match status" value="4"/>
</dbReference>
<dbReference type="Gene3D" id="2.150.10.10">
    <property type="entry name" value="Serralysin-like metalloprotease, C-terminal"/>
    <property type="match status" value="3"/>
</dbReference>
<sequence length="570" mass="58799">MNINFYLAFDMRDFANSGTYWNEQIAGGILAQSAADEYRVYSQDGNRNFFFGNNLGQVDNNMPVDGTIIAWNNYQSNGAGVFSMFSFSVSAYLFASYVLSDNIADLLEGLIMTGDDSVYGSGFNDYLLGYDGNDVLRGQAGDDILDGGAGDDQMLGGSGDDTFIVGSDGDIALELTETGGFDTILIRYTPESVTYTVAELVESARNQSGAPLIIFGNTLDNSLYGGSTADYLYGDDGNDYLNGGAGADAVHGGHGNDVFFVDNVGDQVDDLTRTGSAGSGIDEVRSTISYSLLAQPNLADIENLQLAGTASVDAIGNRLNNELTGNSGDNLLNGSAGADIMRGGAGDDIYYIDNGGDRVIETGAGDGIDTVRSSLSHELGDHVENLQLTGGGYINGVGNSLANRISGNGQSNILAGGSGDDILTGNGGTDLLYGNDGADLLDGGTGDDFLDGGAGRDQFTGGAGADSFVFNSGDAGATAGTSDRIVDFSRSEGDQIRLNAIDANATNGAASNDAFAFIGTGAFTGAAGQLRYQVVSGNTYISGDVDGDGTADFVIRVDGAHAFVVGDFVL</sequence>
<dbReference type="PANTHER" id="PTHR38340">
    <property type="entry name" value="S-LAYER PROTEIN"/>
    <property type="match status" value="1"/>
</dbReference>
<dbReference type="GO" id="GO:0005576">
    <property type="term" value="C:extracellular region"/>
    <property type="evidence" value="ECO:0007669"/>
    <property type="project" value="UniProtKB-SubCell"/>
</dbReference>
<gene>
    <name evidence="3" type="ORF">H8M03_07240</name>
</gene>
<dbReference type="InterPro" id="IPR011049">
    <property type="entry name" value="Serralysin-like_metalloprot_C"/>
</dbReference>
<dbReference type="KEGG" id="ssau:H8M03_07240"/>
<dbReference type="SUPFAM" id="SSF51120">
    <property type="entry name" value="beta-Roll"/>
    <property type="match status" value="4"/>
</dbReference>
<keyword evidence="2" id="KW-0964">Secreted</keyword>
<dbReference type="InterPro" id="IPR018511">
    <property type="entry name" value="Hemolysin-typ_Ca-bd_CS"/>
</dbReference>
<keyword evidence="4" id="KW-1185">Reference proteome</keyword>
<evidence type="ECO:0000256" key="1">
    <source>
        <dbReference type="ARBA" id="ARBA00004613"/>
    </source>
</evidence>
<dbReference type="PANTHER" id="PTHR38340:SF1">
    <property type="entry name" value="S-LAYER PROTEIN"/>
    <property type="match status" value="1"/>
</dbReference>
<evidence type="ECO:0000313" key="3">
    <source>
        <dbReference type="EMBL" id="QNM81853.1"/>
    </source>
</evidence>
<dbReference type="Proteomes" id="UP000515861">
    <property type="component" value="Chromosome"/>
</dbReference>
<dbReference type="GO" id="GO:0005509">
    <property type="term" value="F:calcium ion binding"/>
    <property type="evidence" value="ECO:0007669"/>
    <property type="project" value="InterPro"/>
</dbReference>
<dbReference type="PRINTS" id="PR00313">
    <property type="entry name" value="CABNDNGRPT"/>
</dbReference>
<organism evidence="3 4">
    <name type="scientific">Sphingomonas sabuli</name>
    <dbReference type="NCBI Taxonomy" id="2764186"/>
    <lineage>
        <taxon>Bacteria</taxon>
        <taxon>Pseudomonadati</taxon>
        <taxon>Pseudomonadota</taxon>
        <taxon>Alphaproteobacteria</taxon>
        <taxon>Sphingomonadales</taxon>
        <taxon>Sphingomonadaceae</taxon>
        <taxon>Sphingomonas</taxon>
    </lineage>
</organism>
<reference evidence="3 4" key="1">
    <citation type="submission" date="2020-08" db="EMBL/GenBank/DDBJ databases">
        <title>Sphingomonas sp. sand1-3 16S ribosomal RNA gene Genome sequencing and assembly.</title>
        <authorList>
            <person name="Kang M."/>
        </authorList>
    </citation>
    <scope>NUCLEOTIDE SEQUENCE [LARGE SCALE GENOMIC DNA]</scope>
    <source>
        <strain evidence="4">sand1-3</strain>
    </source>
</reference>
<dbReference type="RefSeq" id="WP_187478809.1">
    <property type="nucleotide sequence ID" value="NZ_CP060697.1"/>
</dbReference>
<accession>A0A7G9KZQ4</accession>
<dbReference type="InterPro" id="IPR050557">
    <property type="entry name" value="RTX_toxin/Mannuronan_C5-epim"/>
</dbReference>
<dbReference type="InterPro" id="IPR001343">
    <property type="entry name" value="Hemolysn_Ca-bd"/>
</dbReference>
<dbReference type="AlphaFoldDB" id="A0A7G9KZQ4"/>